<sequence>MSRSPANGRYPASGSVDPPQKPQSMMTPHRAVQSLTDAYTLINSKKTTTRISNPGIVAVAIVLYV</sequence>
<keyword evidence="3" id="KW-1185">Reference proteome</keyword>
<dbReference type="Proteomes" id="UP000054018">
    <property type="component" value="Unassembled WGS sequence"/>
</dbReference>
<dbReference type="AlphaFoldDB" id="A0A0C9Z4L0"/>
<evidence type="ECO:0000256" key="1">
    <source>
        <dbReference type="SAM" id="MobiDB-lite"/>
    </source>
</evidence>
<dbReference type="EMBL" id="KN833755">
    <property type="protein sequence ID" value="KIK21099.1"/>
    <property type="molecule type" value="Genomic_DNA"/>
</dbReference>
<reference evidence="2 3" key="1">
    <citation type="submission" date="2014-04" db="EMBL/GenBank/DDBJ databases">
        <authorList>
            <consortium name="DOE Joint Genome Institute"/>
            <person name="Kuo A."/>
            <person name="Kohler A."/>
            <person name="Costa M.D."/>
            <person name="Nagy L.G."/>
            <person name="Floudas D."/>
            <person name="Copeland A."/>
            <person name="Barry K.W."/>
            <person name="Cichocki N."/>
            <person name="Veneault-Fourrey C."/>
            <person name="LaButti K."/>
            <person name="Lindquist E.A."/>
            <person name="Lipzen A."/>
            <person name="Lundell T."/>
            <person name="Morin E."/>
            <person name="Murat C."/>
            <person name="Sun H."/>
            <person name="Tunlid A."/>
            <person name="Henrissat B."/>
            <person name="Grigoriev I.V."/>
            <person name="Hibbett D.S."/>
            <person name="Martin F."/>
            <person name="Nordberg H.P."/>
            <person name="Cantor M.N."/>
            <person name="Hua S.X."/>
        </authorList>
    </citation>
    <scope>NUCLEOTIDE SEQUENCE [LARGE SCALE GENOMIC DNA]</scope>
    <source>
        <strain evidence="2 3">441</strain>
    </source>
</reference>
<reference evidence="3" key="2">
    <citation type="submission" date="2015-01" db="EMBL/GenBank/DDBJ databases">
        <title>Evolutionary Origins and Diversification of the Mycorrhizal Mutualists.</title>
        <authorList>
            <consortium name="DOE Joint Genome Institute"/>
            <consortium name="Mycorrhizal Genomics Consortium"/>
            <person name="Kohler A."/>
            <person name="Kuo A."/>
            <person name="Nagy L.G."/>
            <person name="Floudas D."/>
            <person name="Copeland A."/>
            <person name="Barry K.W."/>
            <person name="Cichocki N."/>
            <person name="Veneault-Fourrey C."/>
            <person name="LaButti K."/>
            <person name="Lindquist E.A."/>
            <person name="Lipzen A."/>
            <person name="Lundell T."/>
            <person name="Morin E."/>
            <person name="Murat C."/>
            <person name="Riley R."/>
            <person name="Ohm R."/>
            <person name="Sun H."/>
            <person name="Tunlid A."/>
            <person name="Henrissat B."/>
            <person name="Grigoriev I.V."/>
            <person name="Hibbett D.S."/>
            <person name="Martin F."/>
        </authorList>
    </citation>
    <scope>NUCLEOTIDE SEQUENCE [LARGE SCALE GENOMIC DNA]</scope>
    <source>
        <strain evidence="3">441</strain>
    </source>
</reference>
<dbReference type="HOGENOM" id="CLU_2850607_0_0_1"/>
<gene>
    <name evidence="2" type="ORF">PISMIDRAFT_681642</name>
</gene>
<evidence type="ECO:0000313" key="3">
    <source>
        <dbReference type="Proteomes" id="UP000054018"/>
    </source>
</evidence>
<name>A0A0C9Z4L0_9AGAM</name>
<feature type="region of interest" description="Disordered" evidence="1">
    <location>
        <begin position="1"/>
        <end position="28"/>
    </location>
</feature>
<evidence type="ECO:0000313" key="2">
    <source>
        <dbReference type="EMBL" id="KIK21099.1"/>
    </source>
</evidence>
<organism evidence="2 3">
    <name type="scientific">Pisolithus microcarpus 441</name>
    <dbReference type="NCBI Taxonomy" id="765257"/>
    <lineage>
        <taxon>Eukaryota</taxon>
        <taxon>Fungi</taxon>
        <taxon>Dikarya</taxon>
        <taxon>Basidiomycota</taxon>
        <taxon>Agaricomycotina</taxon>
        <taxon>Agaricomycetes</taxon>
        <taxon>Agaricomycetidae</taxon>
        <taxon>Boletales</taxon>
        <taxon>Sclerodermatineae</taxon>
        <taxon>Pisolithaceae</taxon>
        <taxon>Pisolithus</taxon>
    </lineage>
</organism>
<accession>A0A0C9Z4L0</accession>
<protein>
    <submittedName>
        <fullName evidence="2">Uncharacterized protein</fullName>
    </submittedName>
</protein>
<proteinExistence type="predicted"/>